<feature type="domain" description="Ubiquitin-like" evidence="1">
    <location>
        <begin position="45"/>
        <end position="130"/>
    </location>
</feature>
<dbReference type="Pfam" id="PF22893">
    <property type="entry name" value="ULD_2"/>
    <property type="match status" value="1"/>
</dbReference>
<evidence type="ECO:0000259" key="1">
    <source>
        <dbReference type="Pfam" id="PF22893"/>
    </source>
</evidence>
<sequence>MNQLMVAQHQMRRNDFLVAEMAKQTAALEVFVELHQSGPSTRFLATVKVMDPLGRPHMVPREFVNAFKNLGQYILDEWSDNPSLQGILAPYIAEGRYDLTVNSGETITEIATGDVPYVAEPNETIVMSVVKISSRVLGKECIQCGKSVLLGRHIW</sequence>
<accession>A0A5C3KBW5</accession>
<dbReference type="InterPro" id="IPR054464">
    <property type="entry name" value="ULD_fung"/>
</dbReference>
<name>A0A5C3KBW5_COPMA</name>
<protein>
    <recommendedName>
        <fullName evidence="1">Ubiquitin-like domain-containing protein</fullName>
    </recommendedName>
</protein>
<proteinExistence type="predicted"/>
<dbReference type="Proteomes" id="UP000307440">
    <property type="component" value="Unassembled WGS sequence"/>
</dbReference>
<organism evidence="2 4">
    <name type="scientific">Coprinopsis marcescibilis</name>
    <name type="common">Agaric fungus</name>
    <name type="synonym">Psathyrella marcescibilis</name>
    <dbReference type="NCBI Taxonomy" id="230819"/>
    <lineage>
        <taxon>Eukaryota</taxon>
        <taxon>Fungi</taxon>
        <taxon>Dikarya</taxon>
        <taxon>Basidiomycota</taxon>
        <taxon>Agaricomycotina</taxon>
        <taxon>Agaricomycetes</taxon>
        <taxon>Agaricomycetidae</taxon>
        <taxon>Agaricales</taxon>
        <taxon>Agaricineae</taxon>
        <taxon>Psathyrellaceae</taxon>
        <taxon>Coprinopsis</taxon>
    </lineage>
</organism>
<dbReference type="EMBL" id="ML210526">
    <property type="protein sequence ID" value="TFK17342.1"/>
    <property type="molecule type" value="Genomic_DNA"/>
</dbReference>
<gene>
    <name evidence="3" type="ORF">FA15DRAFT_675225</name>
    <name evidence="2" type="ORF">FA15DRAFT_676123</name>
</gene>
<keyword evidence="4" id="KW-1185">Reference proteome</keyword>
<dbReference type="AlphaFoldDB" id="A0A5C3KBW5"/>
<reference evidence="2 4" key="1">
    <citation type="journal article" date="2019" name="Nat. Ecol. Evol.">
        <title>Megaphylogeny resolves global patterns of mushroom evolution.</title>
        <authorList>
            <person name="Varga T."/>
            <person name="Krizsan K."/>
            <person name="Foldi C."/>
            <person name="Dima B."/>
            <person name="Sanchez-Garcia M."/>
            <person name="Sanchez-Ramirez S."/>
            <person name="Szollosi G.J."/>
            <person name="Szarkandi J.G."/>
            <person name="Papp V."/>
            <person name="Albert L."/>
            <person name="Andreopoulos W."/>
            <person name="Angelini C."/>
            <person name="Antonin V."/>
            <person name="Barry K.W."/>
            <person name="Bougher N.L."/>
            <person name="Buchanan P."/>
            <person name="Buyck B."/>
            <person name="Bense V."/>
            <person name="Catcheside P."/>
            <person name="Chovatia M."/>
            <person name="Cooper J."/>
            <person name="Damon W."/>
            <person name="Desjardin D."/>
            <person name="Finy P."/>
            <person name="Geml J."/>
            <person name="Haridas S."/>
            <person name="Hughes K."/>
            <person name="Justo A."/>
            <person name="Karasinski D."/>
            <person name="Kautmanova I."/>
            <person name="Kiss B."/>
            <person name="Kocsube S."/>
            <person name="Kotiranta H."/>
            <person name="LaButti K.M."/>
            <person name="Lechner B.E."/>
            <person name="Liimatainen K."/>
            <person name="Lipzen A."/>
            <person name="Lukacs Z."/>
            <person name="Mihaltcheva S."/>
            <person name="Morgado L.N."/>
            <person name="Niskanen T."/>
            <person name="Noordeloos M.E."/>
            <person name="Ohm R.A."/>
            <person name="Ortiz-Santana B."/>
            <person name="Ovrebo C."/>
            <person name="Racz N."/>
            <person name="Riley R."/>
            <person name="Savchenko A."/>
            <person name="Shiryaev A."/>
            <person name="Soop K."/>
            <person name="Spirin V."/>
            <person name="Szebenyi C."/>
            <person name="Tomsovsky M."/>
            <person name="Tulloss R.E."/>
            <person name="Uehling J."/>
            <person name="Grigoriev I.V."/>
            <person name="Vagvolgyi C."/>
            <person name="Papp T."/>
            <person name="Martin F.M."/>
            <person name="Miettinen O."/>
            <person name="Hibbett D.S."/>
            <person name="Nagy L.G."/>
        </authorList>
    </citation>
    <scope>NUCLEOTIDE SEQUENCE [LARGE SCALE GENOMIC DNA]</scope>
    <source>
        <strain evidence="2 4">CBS 121175</strain>
    </source>
</reference>
<dbReference type="EMBL" id="ML210396">
    <property type="protein sequence ID" value="TFK18508.1"/>
    <property type="molecule type" value="Genomic_DNA"/>
</dbReference>
<evidence type="ECO:0000313" key="2">
    <source>
        <dbReference type="EMBL" id="TFK17342.1"/>
    </source>
</evidence>
<evidence type="ECO:0000313" key="4">
    <source>
        <dbReference type="Proteomes" id="UP000307440"/>
    </source>
</evidence>
<evidence type="ECO:0000313" key="3">
    <source>
        <dbReference type="EMBL" id="TFK18508.1"/>
    </source>
</evidence>